<keyword evidence="6" id="KW-0521">NADP</keyword>
<gene>
    <name evidence="8" type="primary">rfbD</name>
    <name evidence="8" type="ORF">RLT85_08445</name>
</gene>
<comment type="catalytic activity">
    <reaction evidence="5">
        <text>dTDP-beta-L-rhamnose + NADP(+) = dTDP-4-dehydro-beta-L-rhamnose + NADPH + H(+)</text>
        <dbReference type="Rhea" id="RHEA:21796"/>
        <dbReference type="ChEBI" id="CHEBI:15378"/>
        <dbReference type="ChEBI" id="CHEBI:57510"/>
        <dbReference type="ChEBI" id="CHEBI:57783"/>
        <dbReference type="ChEBI" id="CHEBI:58349"/>
        <dbReference type="ChEBI" id="CHEBI:62830"/>
        <dbReference type="EC" id="1.1.1.133"/>
    </reaction>
</comment>
<feature type="domain" description="RmlD-like substrate binding" evidence="7">
    <location>
        <begin position="3"/>
        <end position="281"/>
    </location>
</feature>
<dbReference type="NCBIfam" id="TIGR01214">
    <property type="entry name" value="rmlD"/>
    <property type="match status" value="1"/>
</dbReference>
<dbReference type="Gene3D" id="3.40.50.720">
    <property type="entry name" value="NAD(P)-binding Rossmann-like Domain"/>
    <property type="match status" value="1"/>
</dbReference>
<comment type="function">
    <text evidence="6">Catalyzes the reduction of dTDP-6-deoxy-L-lyxo-4-hexulose to yield dTDP-L-rhamnose.</text>
</comment>
<dbReference type="Proteomes" id="UP001182991">
    <property type="component" value="Unassembled WGS sequence"/>
</dbReference>
<dbReference type="EMBL" id="JAVRBG010000007">
    <property type="protein sequence ID" value="MDT0294662.1"/>
    <property type="molecule type" value="Genomic_DNA"/>
</dbReference>
<organism evidence="8 9">
    <name type="scientific">Mesonia ostreae</name>
    <dbReference type="NCBI Taxonomy" id="861110"/>
    <lineage>
        <taxon>Bacteria</taxon>
        <taxon>Pseudomonadati</taxon>
        <taxon>Bacteroidota</taxon>
        <taxon>Flavobacteriia</taxon>
        <taxon>Flavobacteriales</taxon>
        <taxon>Flavobacteriaceae</taxon>
        <taxon>Mesonia</taxon>
    </lineage>
</organism>
<keyword evidence="6 8" id="KW-0560">Oxidoreductase</keyword>
<dbReference type="GO" id="GO:0008831">
    <property type="term" value="F:dTDP-4-dehydrorhamnose reductase activity"/>
    <property type="evidence" value="ECO:0007669"/>
    <property type="project" value="UniProtKB-EC"/>
</dbReference>
<protein>
    <recommendedName>
        <fullName evidence="4 6">dTDP-4-dehydrorhamnose reductase</fullName>
        <ecNumber evidence="3 6">1.1.1.133</ecNumber>
    </recommendedName>
</protein>
<dbReference type="PANTHER" id="PTHR10491:SF4">
    <property type="entry name" value="METHIONINE ADENOSYLTRANSFERASE 2 SUBUNIT BETA"/>
    <property type="match status" value="1"/>
</dbReference>
<dbReference type="InterPro" id="IPR005913">
    <property type="entry name" value="dTDP_dehydrorham_reduct"/>
</dbReference>
<proteinExistence type="inferred from homology"/>
<dbReference type="InterPro" id="IPR036291">
    <property type="entry name" value="NAD(P)-bd_dom_sf"/>
</dbReference>
<dbReference type="Pfam" id="PF04321">
    <property type="entry name" value="RmlD_sub_bind"/>
    <property type="match status" value="1"/>
</dbReference>
<evidence type="ECO:0000313" key="8">
    <source>
        <dbReference type="EMBL" id="MDT0294662.1"/>
    </source>
</evidence>
<evidence type="ECO:0000256" key="5">
    <source>
        <dbReference type="ARBA" id="ARBA00048200"/>
    </source>
</evidence>
<dbReference type="EC" id="1.1.1.133" evidence="3 6"/>
<comment type="caution">
    <text evidence="8">The sequence shown here is derived from an EMBL/GenBank/DDBJ whole genome shotgun (WGS) entry which is preliminary data.</text>
</comment>
<dbReference type="RefSeq" id="WP_311401595.1">
    <property type="nucleotide sequence ID" value="NZ_JAVRBG010000007.1"/>
</dbReference>
<dbReference type="Gene3D" id="3.90.25.10">
    <property type="entry name" value="UDP-galactose 4-epimerase, domain 1"/>
    <property type="match status" value="1"/>
</dbReference>
<dbReference type="PANTHER" id="PTHR10491">
    <property type="entry name" value="DTDP-4-DEHYDRORHAMNOSE REDUCTASE"/>
    <property type="match status" value="1"/>
</dbReference>
<evidence type="ECO:0000259" key="7">
    <source>
        <dbReference type="Pfam" id="PF04321"/>
    </source>
</evidence>
<keyword evidence="9" id="KW-1185">Reference proteome</keyword>
<comment type="similarity">
    <text evidence="2 6">Belongs to the dTDP-4-dehydrorhamnose reductase family.</text>
</comment>
<comment type="pathway">
    <text evidence="1 6">Carbohydrate biosynthesis; dTDP-L-rhamnose biosynthesis.</text>
</comment>
<dbReference type="CDD" id="cd05254">
    <property type="entry name" value="dTDP_HR_like_SDR_e"/>
    <property type="match status" value="1"/>
</dbReference>
<name>A0ABU2KIX0_9FLAO</name>
<evidence type="ECO:0000313" key="9">
    <source>
        <dbReference type="Proteomes" id="UP001182991"/>
    </source>
</evidence>
<accession>A0ABU2KIX0</accession>
<dbReference type="SUPFAM" id="SSF51735">
    <property type="entry name" value="NAD(P)-binding Rossmann-fold domains"/>
    <property type="match status" value="1"/>
</dbReference>
<evidence type="ECO:0000256" key="6">
    <source>
        <dbReference type="RuleBase" id="RU364082"/>
    </source>
</evidence>
<reference evidence="9" key="1">
    <citation type="submission" date="2023-07" db="EMBL/GenBank/DDBJ databases">
        <title>Isolating and identifying novel microbial strains from the Mariana Trench.</title>
        <authorList>
            <person name="Fu H."/>
        </authorList>
    </citation>
    <scope>NUCLEOTIDE SEQUENCE [LARGE SCALE GENOMIC DNA]</scope>
    <source>
        <strain evidence="9">T-y2</strain>
    </source>
</reference>
<evidence type="ECO:0000256" key="3">
    <source>
        <dbReference type="ARBA" id="ARBA00012929"/>
    </source>
</evidence>
<sequence length="286" mass="32613">MDKILVIGGEGQLGKCLQLAAKNFPEAQFYFKDVARLDISSKDALEKDFKAEAYDYCINCAAYTNVEKAEEEEDKAYLINAYAVENLVAVCNAHHGVLIHISTDYVFDGEKKSPYTEDDDTYPINVYGASKLKGEQLIQEQSQAYFILRTSWLYSQFGNNFYKTILQKSAENIDLKITEEQTGTPTNANDLAHAILYLIKEKKQNYGIYHFSNNGQTTWYGFAQAILNLQQDSKCTLIASNAYKTKAARPKNSVLSKEKFKDVFEFSMVDWEKSLSKLYQENFLLK</sequence>
<evidence type="ECO:0000256" key="2">
    <source>
        <dbReference type="ARBA" id="ARBA00010944"/>
    </source>
</evidence>
<dbReference type="InterPro" id="IPR029903">
    <property type="entry name" value="RmlD-like-bd"/>
</dbReference>
<evidence type="ECO:0000256" key="1">
    <source>
        <dbReference type="ARBA" id="ARBA00004781"/>
    </source>
</evidence>
<evidence type="ECO:0000256" key="4">
    <source>
        <dbReference type="ARBA" id="ARBA00017099"/>
    </source>
</evidence>